<keyword evidence="3" id="KW-0175">Coiled coil</keyword>
<evidence type="ECO:0000313" key="7">
    <source>
        <dbReference type="Proteomes" id="UP000064893"/>
    </source>
</evidence>
<accession>A0A0S2HW75</accession>
<keyword evidence="1" id="KW-0378">Hydrolase</keyword>
<feature type="transmembrane region" description="Helical" evidence="4">
    <location>
        <begin position="315"/>
        <end position="336"/>
    </location>
</feature>
<dbReference type="Gene3D" id="1.25.40.10">
    <property type="entry name" value="Tetratricopeptide repeat domain"/>
    <property type="match status" value="1"/>
</dbReference>
<feature type="domain" description="PPM-type phosphatase" evidence="5">
    <location>
        <begin position="448"/>
        <end position="642"/>
    </location>
</feature>
<dbReference type="KEGG" id="blq:L21SP5_00617"/>
<dbReference type="Proteomes" id="UP000064893">
    <property type="component" value="Chromosome"/>
</dbReference>
<dbReference type="InterPro" id="IPR019734">
    <property type="entry name" value="TPR_rpt"/>
</dbReference>
<keyword evidence="4" id="KW-0812">Transmembrane</keyword>
<evidence type="ECO:0000256" key="4">
    <source>
        <dbReference type="SAM" id="Phobius"/>
    </source>
</evidence>
<evidence type="ECO:0000313" key="6">
    <source>
        <dbReference type="EMBL" id="ALO14289.1"/>
    </source>
</evidence>
<dbReference type="InterPro" id="IPR011990">
    <property type="entry name" value="TPR-like_helical_dom_sf"/>
</dbReference>
<feature type="repeat" description="TPR" evidence="2">
    <location>
        <begin position="100"/>
        <end position="133"/>
    </location>
</feature>
<evidence type="ECO:0000256" key="3">
    <source>
        <dbReference type="SAM" id="Coils"/>
    </source>
</evidence>
<keyword evidence="4" id="KW-1133">Transmembrane helix</keyword>
<evidence type="ECO:0000256" key="1">
    <source>
        <dbReference type="ARBA" id="ARBA00022801"/>
    </source>
</evidence>
<dbReference type="SMART" id="SM00028">
    <property type="entry name" value="TPR"/>
    <property type="match status" value="2"/>
</dbReference>
<dbReference type="PANTHER" id="PTHR43156">
    <property type="entry name" value="STAGE II SPORULATION PROTEIN E-RELATED"/>
    <property type="match status" value="1"/>
</dbReference>
<sequence length="652" mass="75843">MKIFGLAIYKFFLFIILLWFYSSTYGQQISQISADDHTKINKFLEIAETAINQGNSQVAATNYTKVAFIYWKHDYFRDAIEYFSQSAVIYQKTENLRNLRNVYTNIGVLYTDLQEIELSEEYFKKSLEIAREMGKKEEIASGLIDLAYILSAMGRFDESNQKLEEAYQLAEQIGNNQLLLSCYGLFADNFRNMNQPGKADEYRNKYNKIQQFAQAQTMRQSFEEEKVESMAEIQRQKAEKRAQQLELELRQTRLESTQDSLKFAERLSKQRQAQIDLLKKDSIIKAQTLERQRAEQREAEARIKQQEAVERNQKIIIYGTGVVLILAILAAISLFIRFRDKKKANRILEDRNREIAEKSDELSAALTKIQKQNKQITKSINYAQSIQTAMLPERKELNKYIPDSFIFFKPRDIVSGDFYWFRKAQKKFDIQKIFNISRKEEFSPLQKDDYFLISAVDCTGHGVPGAFMSMIGYNLLDDITDKGISRPDLILEQLHQGVQVALKQEVTENKDGMDLAFCQIDIENKKLRFAGAKNPLVYIQNDEIFQLQADKIPIGGTLVKDPKFSLQEIDIQNDTYCYIFSDGFIDQFGGPKGRKYMAKKFRALLLEIHKRPMEEQREILELTIDTWMGEKYAQIDDMLVMGFKLTPDLLNI</sequence>
<dbReference type="InterPro" id="IPR036457">
    <property type="entry name" value="PPM-type-like_dom_sf"/>
</dbReference>
<dbReference type="SUPFAM" id="SSF48452">
    <property type="entry name" value="TPR-like"/>
    <property type="match status" value="1"/>
</dbReference>
<evidence type="ECO:0000259" key="5">
    <source>
        <dbReference type="Pfam" id="PF07228"/>
    </source>
</evidence>
<reference evidence="6 7" key="1">
    <citation type="submission" date="2015-11" db="EMBL/GenBank/DDBJ databases">
        <title>Description and complete genome sequence of a novel strain predominating in hypersaline microbial mats and representing a new family of the Bacteriodetes phylum.</title>
        <authorList>
            <person name="Spring S."/>
            <person name="Bunk B."/>
            <person name="Sproer C."/>
            <person name="Klenk H.-P."/>
        </authorList>
    </citation>
    <scope>NUCLEOTIDE SEQUENCE [LARGE SCALE GENOMIC DNA]</scope>
    <source>
        <strain evidence="6 7">L21-Spi-D4</strain>
    </source>
</reference>
<keyword evidence="4" id="KW-0472">Membrane</keyword>
<dbReference type="Pfam" id="PF07228">
    <property type="entry name" value="SpoIIE"/>
    <property type="match status" value="1"/>
</dbReference>
<dbReference type="STRING" id="1307839.L21SP5_00617"/>
<dbReference type="GO" id="GO:0016791">
    <property type="term" value="F:phosphatase activity"/>
    <property type="evidence" value="ECO:0007669"/>
    <property type="project" value="TreeGrafter"/>
</dbReference>
<dbReference type="InterPro" id="IPR052016">
    <property type="entry name" value="Bact_Sigma-Reg"/>
</dbReference>
<dbReference type="AlphaFoldDB" id="A0A0S2HW75"/>
<dbReference type="PANTHER" id="PTHR43156:SF9">
    <property type="entry name" value="HAMP DOMAIN-CONTAINING PROTEIN"/>
    <property type="match status" value="1"/>
</dbReference>
<dbReference type="Gene3D" id="3.60.40.10">
    <property type="entry name" value="PPM-type phosphatase domain"/>
    <property type="match status" value="1"/>
</dbReference>
<feature type="coiled-coil region" evidence="3">
    <location>
        <begin position="341"/>
        <end position="375"/>
    </location>
</feature>
<keyword evidence="2" id="KW-0802">TPR repeat</keyword>
<evidence type="ECO:0000256" key="2">
    <source>
        <dbReference type="PROSITE-ProRule" id="PRU00339"/>
    </source>
</evidence>
<dbReference type="EMBL" id="CP013118">
    <property type="protein sequence ID" value="ALO14289.1"/>
    <property type="molecule type" value="Genomic_DNA"/>
</dbReference>
<feature type="coiled-coil region" evidence="3">
    <location>
        <begin position="219"/>
        <end position="255"/>
    </location>
</feature>
<dbReference type="RefSeq" id="WP_057951851.1">
    <property type="nucleotide sequence ID" value="NZ_CP013118.1"/>
</dbReference>
<proteinExistence type="predicted"/>
<dbReference type="PROSITE" id="PS50005">
    <property type="entry name" value="TPR"/>
    <property type="match status" value="1"/>
</dbReference>
<organism evidence="6 7">
    <name type="scientific">Salinivirga cyanobacteriivorans</name>
    <dbReference type="NCBI Taxonomy" id="1307839"/>
    <lineage>
        <taxon>Bacteria</taxon>
        <taxon>Pseudomonadati</taxon>
        <taxon>Bacteroidota</taxon>
        <taxon>Bacteroidia</taxon>
        <taxon>Bacteroidales</taxon>
        <taxon>Salinivirgaceae</taxon>
        <taxon>Salinivirga</taxon>
    </lineage>
</organism>
<keyword evidence="7" id="KW-1185">Reference proteome</keyword>
<dbReference type="Pfam" id="PF13424">
    <property type="entry name" value="TPR_12"/>
    <property type="match status" value="1"/>
</dbReference>
<dbReference type="OrthoDB" id="1119265at2"/>
<dbReference type="InterPro" id="IPR001932">
    <property type="entry name" value="PPM-type_phosphatase-like_dom"/>
</dbReference>
<name>A0A0S2HW75_9BACT</name>
<protein>
    <submittedName>
        <fullName evidence="6">ATP-dependent transcriptional regulator</fullName>
    </submittedName>
</protein>
<feature type="coiled-coil region" evidence="3">
    <location>
        <begin position="284"/>
        <end position="311"/>
    </location>
</feature>
<gene>
    <name evidence="6" type="ORF">L21SP5_00617</name>
</gene>